<feature type="region of interest" description="Disordered" evidence="1">
    <location>
        <begin position="28"/>
        <end position="55"/>
    </location>
</feature>
<name>A0A9W7SVF2_9PEZI</name>
<keyword evidence="3" id="KW-1185">Reference proteome</keyword>
<proteinExistence type="predicted"/>
<dbReference type="AlphaFoldDB" id="A0A9W7SVF2"/>
<dbReference type="EMBL" id="RIBY02001112">
    <property type="protein sequence ID" value="KAH9832769.1"/>
    <property type="molecule type" value="Genomic_DNA"/>
</dbReference>
<accession>A0A9W7SVF2</accession>
<reference evidence="2 3" key="2">
    <citation type="journal article" date="2021" name="Curr. Genet.">
        <title>Genetic response to nitrogen starvation in the aggressive Eucalyptus foliar pathogen Teratosphaeria destructans.</title>
        <authorList>
            <person name="Havenga M."/>
            <person name="Wingfield B.D."/>
            <person name="Wingfield M.J."/>
            <person name="Dreyer L.L."/>
            <person name="Roets F."/>
            <person name="Aylward J."/>
        </authorList>
    </citation>
    <scope>NUCLEOTIDE SEQUENCE [LARGE SCALE GENOMIC DNA]</scope>
    <source>
        <strain evidence="2">CMW44962</strain>
    </source>
</reference>
<organism evidence="2 3">
    <name type="scientific">Teratosphaeria destructans</name>
    <dbReference type="NCBI Taxonomy" id="418781"/>
    <lineage>
        <taxon>Eukaryota</taxon>
        <taxon>Fungi</taxon>
        <taxon>Dikarya</taxon>
        <taxon>Ascomycota</taxon>
        <taxon>Pezizomycotina</taxon>
        <taxon>Dothideomycetes</taxon>
        <taxon>Dothideomycetidae</taxon>
        <taxon>Mycosphaerellales</taxon>
        <taxon>Teratosphaeriaceae</taxon>
        <taxon>Teratosphaeria</taxon>
    </lineage>
</organism>
<reference evidence="2 3" key="1">
    <citation type="journal article" date="2018" name="IMA Fungus">
        <title>IMA Genome-F 10: Nine draft genome sequences of Claviceps purpurea s.lat., including C. arundinis, C. humidiphila, and C. cf. spartinae, pseudomolecules for the pitch canker pathogen Fusarium circinatum, draft genome of Davidsoniella eucalypti, Grosmannia galeiformis, Quambalaria eucalypti, and Teratosphaeria destructans.</title>
        <authorList>
            <person name="Wingfield B.D."/>
            <person name="Liu M."/>
            <person name="Nguyen H.D."/>
            <person name="Lane F.A."/>
            <person name="Morgan S.W."/>
            <person name="De Vos L."/>
            <person name="Wilken P.M."/>
            <person name="Duong T.A."/>
            <person name="Aylward J."/>
            <person name="Coetzee M.P."/>
            <person name="Dadej K."/>
            <person name="De Beer Z.W."/>
            <person name="Findlay W."/>
            <person name="Havenga M."/>
            <person name="Kolarik M."/>
            <person name="Menzies J.G."/>
            <person name="Naidoo K."/>
            <person name="Pochopski O."/>
            <person name="Shoukouhi P."/>
            <person name="Santana Q.C."/>
            <person name="Seifert K.A."/>
            <person name="Soal N."/>
            <person name="Steenkamp E.T."/>
            <person name="Tatham C.T."/>
            <person name="van der Nest M.A."/>
            <person name="Wingfield M.J."/>
        </authorList>
    </citation>
    <scope>NUCLEOTIDE SEQUENCE [LARGE SCALE GENOMIC DNA]</scope>
    <source>
        <strain evidence="2">CMW44962</strain>
    </source>
</reference>
<evidence type="ECO:0000313" key="3">
    <source>
        <dbReference type="Proteomes" id="UP001138500"/>
    </source>
</evidence>
<protein>
    <submittedName>
        <fullName evidence="2">Uncharacterized protein</fullName>
    </submittedName>
</protein>
<evidence type="ECO:0000313" key="2">
    <source>
        <dbReference type="EMBL" id="KAH9832769.1"/>
    </source>
</evidence>
<dbReference type="Proteomes" id="UP001138500">
    <property type="component" value="Unassembled WGS sequence"/>
</dbReference>
<comment type="caution">
    <text evidence="2">The sequence shown here is derived from an EMBL/GenBank/DDBJ whole genome shotgun (WGS) entry which is preliminary data.</text>
</comment>
<gene>
    <name evidence="2" type="ORF">Tdes44962_MAKER00250</name>
</gene>
<evidence type="ECO:0000256" key="1">
    <source>
        <dbReference type="SAM" id="MobiDB-lite"/>
    </source>
</evidence>
<sequence>MIQCKGRCGLERGGASVCYKESMPVPTTPPANVTTRTPGIKTRRSPKLLVSPLPQPTSTRDRYISHDLWICMRCCTSWKDEDTRVASNIQNCDWDTACKWSGQQYYQVCWYKHHNKDDSE</sequence>